<dbReference type="Pfam" id="PF01578">
    <property type="entry name" value="Cytochrom_C_asm"/>
    <property type="match status" value="1"/>
</dbReference>
<feature type="transmembrane region" description="Helical" evidence="1">
    <location>
        <begin position="233"/>
        <end position="252"/>
    </location>
</feature>
<feature type="transmembrane region" description="Helical" evidence="1">
    <location>
        <begin position="90"/>
        <end position="108"/>
    </location>
</feature>
<reference evidence="3 4" key="1">
    <citation type="journal article" date="2011" name="Stand. Genomic Sci.">
        <title>Complete genome sequence of Desulfobulbus propionicus type strain (1pr3).</title>
        <authorList>
            <person name="Pagani I."/>
            <person name="Lapidus A."/>
            <person name="Nolan M."/>
            <person name="Lucas S."/>
            <person name="Hammon N."/>
            <person name="Deshpande S."/>
            <person name="Cheng J.F."/>
            <person name="Chertkov O."/>
            <person name="Davenport K."/>
            <person name="Tapia R."/>
            <person name="Han C."/>
            <person name="Goodwin L."/>
            <person name="Pitluck S."/>
            <person name="Liolios K."/>
            <person name="Mavromatis K."/>
            <person name="Ivanova N."/>
            <person name="Mikhailova N."/>
            <person name="Pati A."/>
            <person name="Chen A."/>
            <person name="Palaniappan K."/>
            <person name="Land M."/>
            <person name="Hauser L."/>
            <person name="Chang Y.J."/>
            <person name="Jeffries C.D."/>
            <person name="Detter J.C."/>
            <person name="Brambilla E."/>
            <person name="Kannan K.P."/>
            <person name="Djao O.D."/>
            <person name="Rohde M."/>
            <person name="Pukall R."/>
            <person name="Spring S."/>
            <person name="Goker M."/>
            <person name="Sikorski J."/>
            <person name="Woyke T."/>
            <person name="Bristow J."/>
            <person name="Eisen J.A."/>
            <person name="Markowitz V."/>
            <person name="Hugenholtz P."/>
            <person name="Kyrpides N.C."/>
            <person name="Klenk H.P."/>
        </authorList>
    </citation>
    <scope>NUCLEOTIDE SEQUENCE [LARGE SCALE GENOMIC DNA]</scope>
    <source>
        <strain evidence="4">ATCC 33891 / DSM 2032 / 1pr3</strain>
    </source>
</reference>
<sequence length="261" mass="28941">MNHLTQTTWLCAGLCYLTSLMAAFLPQRWVFLSRILLLPALGCNLVIVALRYTQAWPMLPMHLGAVALPLCLGLLALCIGNGSEPGERMLWRLVLALLVALVVTSLAFPKDFYLPFLKSKTLLSHGFLWFALFAKASCVISAAWALCVWPLSDRWIDGLRPTVALHKSLRWAALGFGLWTASMFCGELWCYLGWGTPVVWEDPALTLTMAGWFFYACVLHLHLSKTWSQQARAIFVGLGGLVVLCLSCLPDIGPFRGLVMP</sequence>
<organism evidence="3 4">
    <name type="scientific">Desulfobulbus propionicus (strain ATCC 33891 / DSM 2032 / VKM B-1956 / 1pr3)</name>
    <dbReference type="NCBI Taxonomy" id="577650"/>
    <lineage>
        <taxon>Bacteria</taxon>
        <taxon>Pseudomonadati</taxon>
        <taxon>Thermodesulfobacteriota</taxon>
        <taxon>Desulfobulbia</taxon>
        <taxon>Desulfobulbales</taxon>
        <taxon>Desulfobulbaceae</taxon>
        <taxon>Desulfobulbus</taxon>
    </lineage>
</organism>
<dbReference type="KEGG" id="dpr:Despr_3116"/>
<gene>
    <name evidence="3" type="ordered locus">Despr_3116</name>
</gene>
<keyword evidence="1" id="KW-0472">Membrane</keyword>
<feature type="transmembrane region" description="Helical" evidence="1">
    <location>
        <begin position="6"/>
        <end position="25"/>
    </location>
</feature>
<evidence type="ECO:0000256" key="1">
    <source>
        <dbReference type="SAM" id="Phobius"/>
    </source>
</evidence>
<feature type="transmembrane region" description="Helical" evidence="1">
    <location>
        <begin position="128"/>
        <end position="151"/>
    </location>
</feature>
<evidence type="ECO:0000313" key="3">
    <source>
        <dbReference type="EMBL" id="ADW19249.1"/>
    </source>
</evidence>
<feature type="transmembrane region" description="Helical" evidence="1">
    <location>
        <begin position="204"/>
        <end position="221"/>
    </location>
</feature>
<proteinExistence type="predicted"/>
<dbReference type="GO" id="GO:0020037">
    <property type="term" value="F:heme binding"/>
    <property type="evidence" value="ECO:0007669"/>
    <property type="project" value="InterPro"/>
</dbReference>
<accession>A0A7U3YPQ0</accession>
<keyword evidence="4" id="KW-1185">Reference proteome</keyword>
<feature type="transmembrane region" description="Helical" evidence="1">
    <location>
        <begin position="59"/>
        <end position="78"/>
    </location>
</feature>
<keyword evidence="1" id="KW-1133">Transmembrane helix</keyword>
<feature type="transmembrane region" description="Helical" evidence="1">
    <location>
        <begin position="171"/>
        <end position="192"/>
    </location>
</feature>
<dbReference type="Proteomes" id="UP000006365">
    <property type="component" value="Chromosome"/>
</dbReference>
<evidence type="ECO:0000259" key="2">
    <source>
        <dbReference type="Pfam" id="PF01578"/>
    </source>
</evidence>
<dbReference type="AlphaFoldDB" id="A0A7U3YPQ0"/>
<protein>
    <submittedName>
        <fullName evidence="3">Cytochrome c assembly protein</fullName>
    </submittedName>
</protein>
<dbReference type="GO" id="GO:0017004">
    <property type="term" value="P:cytochrome complex assembly"/>
    <property type="evidence" value="ECO:0007669"/>
    <property type="project" value="InterPro"/>
</dbReference>
<dbReference type="RefSeq" id="WP_015725774.1">
    <property type="nucleotide sequence ID" value="NC_014972.1"/>
</dbReference>
<dbReference type="InterPro" id="IPR002541">
    <property type="entry name" value="Cyt_c_assembly"/>
</dbReference>
<evidence type="ECO:0000313" key="4">
    <source>
        <dbReference type="Proteomes" id="UP000006365"/>
    </source>
</evidence>
<keyword evidence="1" id="KW-0812">Transmembrane</keyword>
<name>A0A7U3YPQ0_DESPD</name>
<feature type="transmembrane region" description="Helical" evidence="1">
    <location>
        <begin position="32"/>
        <end position="53"/>
    </location>
</feature>
<feature type="domain" description="Cytochrome c assembly protein" evidence="2">
    <location>
        <begin position="80"/>
        <end position="244"/>
    </location>
</feature>
<dbReference type="EMBL" id="CP002364">
    <property type="protein sequence ID" value="ADW19249.1"/>
    <property type="molecule type" value="Genomic_DNA"/>
</dbReference>